<dbReference type="Pfam" id="PF17820">
    <property type="entry name" value="PDZ_6"/>
    <property type="match status" value="1"/>
</dbReference>
<gene>
    <name evidence="2" type="ORF">LSALG_LOCUS37007</name>
</gene>
<dbReference type="SMART" id="SM00228">
    <property type="entry name" value="PDZ"/>
    <property type="match status" value="1"/>
</dbReference>
<protein>
    <recommendedName>
        <fullName evidence="1">PDZ domain-containing protein</fullName>
    </recommendedName>
</protein>
<dbReference type="PANTHER" id="PTHR32060:SF22">
    <property type="entry name" value="CARBOXYL-TERMINAL-PROCESSING PEPTIDASE 3, CHLOROPLASTIC"/>
    <property type="match status" value="1"/>
</dbReference>
<sequence length="430" mass="48392">MSSPRIKHRQAVEEDDEVCRCRMPPSFVVSNYLCPFFILRFYDLSLLFTPLNPYLKKRDWDSKFQQTMVEMHPLRTADAAYSKIKGMLSTLEDRFTRIITPKEYQSFRIGSDGNVQGVGLFVNTEPETGHLVLLSCVEGSPAARAGIHVGDELIEINGERIKEISGEAAAQKLRGYVGTSVLQSKCTIFREVKLPREFIRLYPILSVIIPHRTPNGHVSKTRYVKLLAFSQGGLVKAGLDVAQICLDGDETLVNTIDRDGNMLLVNMINGHAVTRDPLVVLGAHKATAQETCDSWRKRGNEVYRSGDLSEAEQSCNYTHGSWKNEGKCLNDCRMAAALDPNFMKEGNFSGEDTVRVTTMNKHGKHDLDIPIIVNPRNDPPFINILEFIMLENVTEDDIHFPGHIHFPVYNNALFIYALTRFVVSPLIPSH</sequence>
<name>A0AA35ZTW7_LACSI</name>
<dbReference type="SUPFAM" id="SSF52096">
    <property type="entry name" value="ClpP/crotonase"/>
    <property type="match status" value="1"/>
</dbReference>
<evidence type="ECO:0000259" key="1">
    <source>
        <dbReference type="PROSITE" id="PS50106"/>
    </source>
</evidence>
<dbReference type="Gene3D" id="3.90.226.10">
    <property type="entry name" value="2-enoyl-CoA Hydratase, Chain A, domain 1"/>
    <property type="match status" value="1"/>
</dbReference>
<evidence type="ECO:0000313" key="3">
    <source>
        <dbReference type="Proteomes" id="UP001177003"/>
    </source>
</evidence>
<dbReference type="PANTHER" id="PTHR32060">
    <property type="entry name" value="TAIL-SPECIFIC PROTEASE"/>
    <property type="match status" value="1"/>
</dbReference>
<dbReference type="CDD" id="cd06782">
    <property type="entry name" value="cpPDZ_CPP-like"/>
    <property type="match status" value="1"/>
</dbReference>
<dbReference type="GO" id="GO:0004175">
    <property type="term" value="F:endopeptidase activity"/>
    <property type="evidence" value="ECO:0007669"/>
    <property type="project" value="TreeGrafter"/>
</dbReference>
<dbReference type="Gene3D" id="2.30.42.10">
    <property type="match status" value="1"/>
</dbReference>
<dbReference type="InterPro" id="IPR029045">
    <property type="entry name" value="ClpP/crotonase-like_dom_sf"/>
</dbReference>
<reference evidence="2" key="1">
    <citation type="submission" date="2023-04" db="EMBL/GenBank/DDBJ databases">
        <authorList>
            <person name="Vijverberg K."/>
            <person name="Xiong W."/>
            <person name="Schranz E."/>
        </authorList>
    </citation>
    <scope>NUCLEOTIDE SEQUENCE</scope>
</reference>
<dbReference type="SUPFAM" id="SSF50156">
    <property type="entry name" value="PDZ domain-like"/>
    <property type="match status" value="1"/>
</dbReference>
<evidence type="ECO:0000313" key="2">
    <source>
        <dbReference type="EMBL" id="CAI9298234.1"/>
    </source>
</evidence>
<accession>A0AA35ZTW7</accession>
<dbReference type="PROSITE" id="PS50106">
    <property type="entry name" value="PDZ"/>
    <property type="match status" value="1"/>
</dbReference>
<organism evidence="2 3">
    <name type="scientific">Lactuca saligna</name>
    <name type="common">Willowleaf lettuce</name>
    <dbReference type="NCBI Taxonomy" id="75948"/>
    <lineage>
        <taxon>Eukaryota</taxon>
        <taxon>Viridiplantae</taxon>
        <taxon>Streptophyta</taxon>
        <taxon>Embryophyta</taxon>
        <taxon>Tracheophyta</taxon>
        <taxon>Spermatophyta</taxon>
        <taxon>Magnoliopsida</taxon>
        <taxon>eudicotyledons</taxon>
        <taxon>Gunneridae</taxon>
        <taxon>Pentapetalae</taxon>
        <taxon>asterids</taxon>
        <taxon>campanulids</taxon>
        <taxon>Asterales</taxon>
        <taxon>Asteraceae</taxon>
        <taxon>Cichorioideae</taxon>
        <taxon>Cichorieae</taxon>
        <taxon>Lactucinae</taxon>
        <taxon>Lactuca</taxon>
    </lineage>
</organism>
<feature type="domain" description="PDZ" evidence="1">
    <location>
        <begin position="104"/>
        <end position="174"/>
    </location>
</feature>
<dbReference type="AlphaFoldDB" id="A0AA35ZTW7"/>
<dbReference type="Proteomes" id="UP001177003">
    <property type="component" value="Chromosome 8"/>
</dbReference>
<dbReference type="InterPro" id="IPR041489">
    <property type="entry name" value="PDZ_6"/>
</dbReference>
<keyword evidence="3" id="KW-1185">Reference proteome</keyword>
<dbReference type="InterPro" id="IPR036034">
    <property type="entry name" value="PDZ_sf"/>
</dbReference>
<dbReference type="InterPro" id="IPR001478">
    <property type="entry name" value="PDZ"/>
</dbReference>
<proteinExistence type="predicted"/>
<dbReference type="EMBL" id="OX465084">
    <property type="protein sequence ID" value="CAI9298234.1"/>
    <property type="molecule type" value="Genomic_DNA"/>
</dbReference>
<dbReference type="Gene3D" id="3.30.750.44">
    <property type="match status" value="1"/>
</dbReference>